<reference evidence="5 6" key="1">
    <citation type="submission" date="2019-03" db="EMBL/GenBank/DDBJ databases">
        <title>Genomic Encyclopedia of Archaeal and Bacterial Type Strains, Phase II (KMG-II): from individual species to whole genera.</title>
        <authorList>
            <person name="Goeker M."/>
        </authorList>
    </citation>
    <scope>NUCLEOTIDE SEQUENCE [LARGE SCALE GENOMIC DNA]</scope>
    <source>
        <strain evidence="5 6">DSM 24782</strain>
    </source>
</reference>
<gene>
    <name evidence="5" type="ORF">CLV52_3217</name>
</gene>
<feature type="domain" description="HTH araC/xylS-type" evidence="4">
    <location>
        <begin position="187"/>
        <end position="285"/>
    </location>
</feature>
<dbReference type="SMART" id="SM00342">
    <property type="entry name" value="HTH_ARAC"/>
    <property type="match status" value="1"/>
</dbReference>
<evidence type="ECO:0000313" key="6">
    <source>
        <dbReference type="Proteomes" id="UP000295344"/>
    </source>
</evidence>
<comment type="caution">
    <text evidence="5">The sequence shown here is derived from an EMBL/GenBank/DDBJ whole genome shotgun (WGS) entry which is preliminary data.</text>
</comment>
<dbReference type="EMBL" id="SOAM01000003">
    <property type="protein sequence ID" value="TDS76101.1"/>
    <property type="molecule type" value="Genomic_DNA"/>
</dbReference>
<dbReference type="InterPro" id="IPR003313">
    <property type="entry name" value="AraC-bd"/>
</dbReference>
<dbReference type="RefSeq" id="WP_133767308.1">
    <property type="nucleotide sequence ID" value="NZ_BAAARP010000001.1"/>
</dbReference>
<sequence length="300" mass="32149">MLVRDGFPGQRFRVLPRPLVESALREPVTRRLLVTDAGYFPHAAAHGRVRPLGAPESIVMVCTAGSGVVTVAGVAHRASAGDAIVLPSGTRHSYVADVLDPWSIWWMHVAGADSRELVEAIGVASAPVLRLREPASAAAAIEGVVAVLERDETIPTLYAAAGSAWTMLANLAAERRRGPGSDGDRIRAVQDHIRSNLTAPHTVGALARRVGLSASHFSAVFRRATGVPVMEYVKRLRSARARELLMTTDLTVAEIAERVGYADAFYFSRQFHAVNGTSPRAFRARGRLDEAVGSESTASE</sequence>
<dbReference type="InterPro" id="IPR018060">
    <property type="entry name" value="HTH_AraC"/>
</dbReference>
<dbReference type="Gene3D" id="2.60.120.280">
    <property type="entry name" value="Regulatory protein AraC"/>
    <property type="match status" value="1"/>
</dbReference>
<dbReference type="InterPro" id="IPR050204">
    <property type="entry name" value="AraC_XylS_family_regulators"/>
</dbReference>
<evidence type="ECO:0000259" key="4">
    <source>
        <dbReference type="PROSITE" id="PS01124"/>
    </source>
</evidence>
<organism evidence="5 6">
    <name type="scientific">Amnibacterium kyonggiense</name>
    <dbReference type="NCBI Taxonomy" id="595671"/>
    <lineage>
        <taxon>Bacteria</taxon>
        <taxon>Bacillati</taxon>
        <taxon>Actinomycetota</taxon>
        <taxon>Actinomycetes</taxon>
        <taxon>Micrococcales</taxon>
        <taxon>Microbacteriaceae</taxon>
        <taxon>Amnibacterium</taxon>
    </lineage>
</organism>
<dbReference type="OrthoDB" id="3186094at2"/>
<keyword evidence="6" id="KW-1185">Reference proteome</keyword>
<dbReference type="SUPFAM" id="SSF46689">
    <property type="entry name" value="Homeodomain-like"/>
    <property type="match status" value="2"/>
</dbReference>
<keyword evidence="3" id="KW-0804">Transcription</keyword>
<dbReference type="PANTHER" id="PTHR46796:SF7">
    <property type="entry name" value="ARAC FAMILY TRANSCRIPTIONAL REGULATOR"/>
    <property type="match status" value="1"/>
</dbReference>
<protein>
    <submittedName>
        <fullName evidence="5">AraC-like DNA-binding protein</fullName>
    </submittedName>
</protein>
<dbReference type="Pfam" id="PF12833">
    <property type="entry name" value="HTH_18"/>
    <property type="match status" value="1"/>
</dbReference>
<dbReference type="Gene3D" id="1.10.10.60">
    <property type="entry name" value="Homeodomain-like"/>
    <property type="match status" value="2"/>
</dbReference>
<dbReference type="PROSITE" id="PS01124">
    <property type="entry name" value="HTH_ARAC_FAMILY_2"/>
    <property type="match status" value="1"/>
</dbReference>
<dbReference type="Pfam" id="PF02311">
    <property type="entry name" value="AraC_binding"/>
    <property type="match status" value="1"/>
</dbReference>
<keyword evidence="1" id="KW-0805">Transcription regulation</keyword>
<dbReference type="GO" id="GO:0043565">
    <property type="term" value="F:sequence-specific DNA binding"/>
    <property type="evidence" value="ECO:0007669"/>
    <property type="project" value="InterPro"/>
</dbReference>
<keyword evidence="2 5" id="KW-0238">DNA-binding</keyword>
<proteinExistence type="predicted"/>
<dbReference type="PANTHER" id="PTHR46796">
    <property type="entry name" value="HTH-TYPE TRANSCRIPTIONAL ACTIVATOR RHAS-RELATED"/>
    <property type="match status" value="1"/>
</dbReference>
<accession>A0A4R7FIM6</accession>
<dbReference type="Proteomes" id="UP000295344">
    <property type="component" value="Unassembled WGS sequence"/>
</dbReference>
<evidence type="ECO:0000256" key="2">
    <source>
        <dbReference type="ARBA" id="ARBA00023125"/>
    </source>
</evidence>
<dbReference type="AlphaFoldDB" id="A0A4R7FIM6"/>
<dbReference type="SUPFAM" id="SSF51215">
    <property type="entry name" value="Regulatory protein AraC"/>
    <property type="match status" value="1"/>
</dbReference>
<dbReference type="InterPro" id="IPR037923">
    <property type="entry name" value="HTH-like"/>
</dbReference>
<evidence type="ECO:0000256" key="1">
    <source>
        <dbReference type="ARBA" id="ARBA00023015"/>
    </source>
</evidence>
<dbReference type="InterPro" id="IPR009057">
    <property type="entry name" value="Homeodomain-like_sf"/>
</dbReference>
<evidence type="ECO:0000256" key="3">
    <source>
        <dbReference type="ARBA" id="ARBA00023163"/>
    </source>
</evidence>
<evidence type="ECO:0000313" key="5">
    <source>
        <dbReference type="EMBL" id="TDS76101.1"/>
    </source>
</evidence>
<name>A0A4R7FIM6_9MICO</name>
<dbReference type="GO" id="GO:0003700">
    <property type="term" value="F:DNA-binding transcription factor activity"/>
    <property type="evidence" value="ECO:0007669"/>
    <property type="project" value="InterPro"/>
</dbReference>
<dbReference type="CDD" id="cd06986">
    <property type="entry name" value="cupin_MmsR-like_N"/>
    <property type="match status" value="1"/>
</dbReference>